<feature type="domain" description="GtrA/DPMS transmembrane" evidence="7">
    <location>
        <begin position="12"/>
        <end position="134"/>
    </location>
</feature>
<evidence type="ECO:0000259" key="7">
    <source>
        <dbReference type="Pfam" id="PF04138"/>
    </source>
</evidence>
<dbReference type="GO" id="GO:0005886">
    <property type="term" value="C:plasma membrane"/>
    <property type="evidence" value="ECO:0007669"/>
    <property type="project" value="TreeGrafter"/>
</dbReference>
<keyword evidence="4 6" id="KW-1133">Transmembrane helix</keyword>
<dbReference type="Proteomes" id="UP000063781">
    <property type="component" value="Chromosome"/>
</dbReference>
<feature type="transmembrane region" description="Helical" evidence="6">
    <location>
        <begin position="12"/>
        <end position="35"/>
    </location>
</feature>
<keyword evidence="9" id="KW-1185">Reference proteome</keyword>
<evidence type="ECO:0000256" key="6">
    <source>
        <dbReference type="SAM" id="Phobius"/>
    </source>
</evidence>
<keyword evidence="3 6" id="KW-0812">Transmembrane</keyword>
<dbReference type="GO" id="GO:0000271">
    <property type="term" value="P:polysaccharide biosynthetic process"/>
    <property type="evidence" value="ECO:0007669"/>
    <property type="project" value="InterPro"/>
</dbReference>
<dbReference type="PANTHER" id="PTHR38459:SF1">
    <property type="entry name" value="PROPHAGE BACTOPRENOL-LINKED GLUCOSE TRANSLOCASE HOMOLOG"/>
    <property type="match status" value="1"/>
</dbReference>
<dbReference type="InterPro" id="IPR007267">
    <property type="entry name" value="GtrA_DPMS_TM"/>
</dbReference>
<evidence type="ECO:0000256" key="5">
    <source>
        <dbReference type="ARBA" id="ARBA00023136"/>
    </source>
</evidence>
<dbReference type="RefSeq" id="WP_067630956.1">
    <property type="nucleotide sequence ID" value="NZ_CP013213.1"/>
</dbReference>
<dbReference type="AlphaFoldDB" id="A0A120JTH3"/>
<evidence type="ECO:0000313" key="9">
    <source>
        <dbReference type="Proteomes" id="UP000063781"/>
    </source>
</evidence>
<dbReference type="PANTHER" id="PTHR38459">
    <property type="entry name" value="PROPHAGE BACTOPRENOL-LINKED GLUCOSE TRANSLOCASE HOMOLOG"/>
    <property type="match status" value="1"/>
</dbReference>
<proteinExistence type="inferred from homology"/>
<evidence type="ECO:0000256" key="1">
    <source>
        <dbReference type="ARBA" id="ARBA00004141"/>
    </source>
</evidence>
<dbReference type="InterPro" id="IPR051401">
    <property type="entry name" value="GtrA_CellWall_Glycosyl"/>
</dbReference>
<evidence type="ECO:0000256" key="3">
    <source>
        <dbReference type="ARBA" id="ARBA00022692"/>
    </source>
</evidence>
<reference evidence="8 9" key="1">
    <citation type="submission" date="2015-10" db="EMBL/GenBank/DDBJ databases">
        <title>Erysipelothrix larvae sp. LV19 isolated from the larval gut of the rhinoceros beetle, Trypoxylus dichotomus.</title>
        <authorList>
            <person name="Lim S."/>
            <person name="Kim B.-C."/>
        </authorList>
    </citation>
    <scope>NUCLEOTIDE SEQUENCE [LARGE SCALE GENOMIC DNA]</scope>
    <source>
        <strain evidence="8 9">LV19</strain>
    </source>
</reference>
<dbReference type="Pfam" id="PF04138">
    <property type="entry name" value="GtrA_DPMS_TM"/>
    <property type="match status" value="1"/>
</dbReference>
<protein>
    <recommendedName>
        <fullName evidence="7">GtrA/DPMS transmembrane domain-containing protein</fullName>
    </recommendedName>
</protein>
<name>A0A120JTH3_9FIRM</name>
<evidence type="ECO:0000256" key="4">
    <source>
        <dbReference type="ARBA" id="ARBA00022989"/>
    </source>
</evidence>
<feature type="transmembrane region" description="Helical" evidence="6">
    <location>
        <begin position="41"/>
        <end position="61"/>
    </location>
</feature>
<dbReference type="KEGG" id="erl:AOC36_02455"/>
<gene>
    <name evidence="8" type="ORF">AOC36_02455</name>
</gene>
<keyword evidence="5 6" id="KW-0472">Membrane</keyword>
<feature type="transmembrane region" description="Helical" evidence="6">
    <location>
        <begin position="73"/>
        <end position="91"/>
    </location>
</feature>
<comment type="subcellular location">
    <subcellularLocation>
        <location evidence="1">Membrane</location>
        <topology evidence="1">Multi-pass membrane protein</topology>
    </subcellularLocation>
</comment>
<dbReference type="OrthoDB" id="9812049at2"/>
<feature type="transmembrane region" description="Helical" evidence="6">
    <location>
        <begin position="111"/>
        <end position="128"/>
    </location>
</feature>
<evidence type="ECO:0000313" key="8">
    <source>
        <dbReference type="EMBL" id="AMC92883.1"/>
    </source>
</evidence>
<comment type="similarity">
    <text evidence="2">Belongs to the GtrA family.</text>
</comment>
<dbReference type="EMBL" id="CP013213">
    <property type="protein sequence ID" value="AMC92883.1"/>
    <property type="molecule type" value="Genomic_DNA"/>
</dbReference>
<dbReference type="STRING" id="1514105.AOC36_02455"/>
<organism evidence="8 9">
    <name type="scientific">Erysipelothrix larvae</name>
    <dbReference type="NCBI Taxonomy" id="1514105"/>
    <lineage>
        <taxon>Bacteria</taxon>
        <taxon>Bacillati</taxon>
        <taxon>Bacillota</taxon>
        <taxon>Erysipelotrichia</taxon>
        <taxon>Erysipelotrichales</taxon>
        <taxon>Erysipelotrichaceae</taxon>
        <taxon>Erysipelothrix</taxon>
    </lineage>
</organism>
<accession>A0A120JTH3</accession>
<evidence type="ECO:0000256" key="2">
    <source>
        <dbReference type="ARBA" id="ARBA00009399"/>
    </source>
</evidence>
<sequence>MIKRLLDLQIVKFGIVGVMNTALSWVVMFFLYNIMHVSDTISTLVAYILGSILSFILNRTYTFQSEASIGASAFKFTLNVAICYVGAYVIFKPFIKSMVALVSQSQHVIDNITMMLGSVVFTAINFIGQKYFTFKN</sequence>